<protein>
    <submittedName>
        <fullName evidence="1">Uncharacterized protein</fullName>
    </submittedName>
</protein>
<keyword evidence="2" id="KW-1185">Reference proteome</keyword>
<name>A0A6H5GYR3_9HEMI</name>
<dbReference type="Proteomes" id="UP000479000">
    <property type="component" value="Unassembled WGS sequence"/>
</dbReference>
<feature type="non-terminal residue" evidence="1">
    <location>
        <position position="173"/>
    </location>
</feature>
<evidence type="ECO:0000313" key="1">
    <source>
        <dbReference type="EMBL" id="CAB0008296.1"/>
    </source>
</evidence>
<organism evidence="1 2">
    <name type="scientific">Nesidiocoris tenuis</name>
    <dbReference type="NCBI Taxonomy" id="355587"/>
    <lineage>
        <taxon>Eukaryota</taxon>
        <taxon>Metazoa</taxon>
        <taxon>Ecdysozoa</taxon>
        <taxon>Arthropoda</taxon>
        <taxon>Hexapoda</taxon>
        <taxon>Insecta</taxon>
        <taxon>Pterygota</taxon>
        <taxon>Neoptera</taxon>
        <taxon>Paraneoptera</taxon>
        <taxon>Hemiptera</taxon>
        <taxon>Heteroptera</taxon>
        <taxon>Panheteroptera</taxon>
        <taxon>Cimicomorpha</taxon>
        <taxon>Miridae</taxon>
        <taxon>Dicyphina</taxon>
        <taxon>Nesidiocoris</taxon>
    </lineage>
</organism>
<accession>A0A6H5GYR3</accession>
<reference evidence="1 2" key="1">
    <citation type="submission" date="2020-02" db="EMBL/GenBank/DDBJ databases">
        <authorList>
            <person name="Ferguson B K."/>
        </authorList>
    </citation>
    <scope>NUCLEOTIDE SEQUENCE [LARGE SCALE GENOMIC DNA]</scope>
</reference>
<feature type="non-terminal residue" evidence="1">
    <location>
        <position position="1"/>
    </location>
</feature>
<sequence>LARRGVWHSPVASGAKPDPIQPGFAWLRKIRNVQQKLTPRVLQGAQCRILRNGIFSEFISSMDFEICSKWKYCDRPKIENRNGASEKTFSHTHLLRITSRTSVCVSLCPNLASTGRIRIRMFVSECARWRPPFSQSLSALERIWCSCTGVTFEVFSRGNRLGVRRVFIIHRIW</sequence>
<proteinExistence type="predicted"/>
<dbReference type="AlphaFoldDB" id="A0A6H5GYR3"/>
<evidence type="ECO:0000313" key="2">
    <source>
        <dbReference type="Proteomes" id="UP000479000"/>
    </source>
</evidence>
<dbReference type="EMBL" id="CADCXU010020362">
    <property type="protein sequence ID" value="CAB0008296.1"/>
    <property type="molecule type" value="Genomic_DNA"/>
</dbReference>
<gene>
    <name evidence="1" type="ORF">NTEN_LOCUS13542</name>
</gene>